<dbReference type="EMBL" id="JAGYWB010000015">
    <property type="protein sequence ID" value="KAI0498055.1"/>
    <property type="molecule type" value="Genomic_DNA"/>
</dbReference>
<dbReference type="InterPro" id="IPR036397">
    <property type="entry name" value="RNaseH_sf"/>
</dbReference>
<dbReference type="PANTHER" id="PTHR42648:SF26">
    <property type="entry name" value="INTEGRASE CATALYTIC DOMAIN-CONTAINING PROTEIN"/>
    <property type="match status" value="1"/>
</dbReference>
<proteinExistence type="predicted"/>
<dbReference type="Gene3D" id="3.30.420.10">
    <property type="entry name" value="Ribonuclease H-like superfamily/Ribonuclease H"/>
    <property type="match status" value="1"/>
</dbReference>
<sequence>MKLKFEALSKFLLFKVSVEKQFNKPIKILRSDNVGEFINSNSQVSLQNAGIIHQLSCPYTLEQNCVVERKHCHIIETLLSLMFDAKLPLQFLVDTLLSIMHLINRFPISHSPKTSPYQLLYRKLSNNTHLKMFSCLYYQ</sequence>
<dbReference type="PANTHER" id="PTHR42648">
    <property type="entry name" value="TRANSPOSASE, PUTATIVE-RELATED"/>
    <property type="match status" value="1"/>
</dbReference>
<dbReference type="GO" id="GO:0003676">
    <property type="term" value="F:nucleic acid binding"/>
    <property type="evidence" value="ECO:0007669"/>
    <property type="project" value="InterPro"/>
</dbReference>
<dbReference type="OrthoDB" id="1938465at2759"/>
<dbReference type="InterPro" id="IPR039537">
    <property type="entry name" value="Retrotran_Ty1/copia-like"/>
</dbReference>
<accession>A0A8T3AVG3</accession>
<organism evidence="2 3">
    <name type="scientific">Dendrobium nobile</name>
    <name type="common">Orchid</name>
    <dbReference type="NCBI Taxonomy" id="94219"/>
    <lineage>
        <taxon>Eukaryota</taxon>
        <taxon>Viridiplantae</taxon>
        <taxon>Streptophyta</taxon>
        <taxon>Embryophyta</taxon>
        <taxon>Tracheophyta</taxon>
        <taxon>Spermatophyta</taxon>
        <taxon>Magnoliopsida</taxon>
        <taxon>Liliopsida</taxon>
        <taxon>Asparagales</taxon>
        <taxon>Orchidaceae</taxon>
        <taxon>Epidendroideae</taxon>
        <taxon>Malaxideae</taxon>
        <taxon>Dendrobiinae</taxon>
        <taxon>Dendrobium</taxon>
    </lineage>
</organism>
<name>A0A8T3AVG3_DENNO</name>
<dbReference type="SUPFAM" id="SSF53098">
    <property type="entry name" value="Ribonuclease H-like"/>
    <property type="match status" value="1"/>
</dbReference>
<evidence type="ECO:0000313" key="2">
    <source>
        <dbReference type="EMBL" id="KAI0498055.1"/>
    </source>
</evidence>
<evidence type="ECO:0000259" key="1">
    <source>
        <dbReference type="PROSITE" id="PS50994"/>
    </source>
</evidence>
<dbReference type="PROSITE" id="PS50994">
    <property type="entry name" value="INTEGRASE"/>
    <property type="match status" value="1"/>
</dbReference>
<dbReference type="GO" id="GO:0015074">
    <property type="term" value="P:DNA integration"/>
    <property type="evidence" value="ECO:0007669"/>
    <property type="project" value="InterPro"/>
</dbReference>
<gene>
    <name evidence="2" type="ORF">KFK09_021296</name>
</gene>
<evidence type="ECO:0000313" key="3">
    <source>
        <dbReference type="Proteomes" id="UP000829196"/>
    </source>
</evidence>
<dbReference type="InterPro" id="IPR012337">
    <property type="entry name" value="RNaseH-like_sf"/>
</dbReference>
<feature type="domain" description="Integrase catalytic" evidence="1">
    <location>
        <begin position="1"/>
        <end position="124"/>
    </location>
</feature>
<dbReference type="AlphaFoldDB" id="A0A8T3AVG3"/>
<keyword evidence="3" id="KW-1185">Reference proteome</keyword>
<reference evidence="2" key="1">
    <citation type="journal article" date="2022" name="Front. Genet.">
        <title>Chromosome-Scale Assembly of the Dendrobium nobile Genome Provides Insights Into the Molecular Mechanism of the Biosynthesis of the Medicinal Active Ingredient of Dendrobium.</title>
        <authorList>
            <person name="Xu Q."/>
            <person name="Niu S.-C."/>
            <person name="Li K.-L."/>
            <person name="Zheng P.-J."/>
            <person name="Zhang X.-J."/>
            <person name="Jia Y."/>
            <person name="Liu Y."/>
            <person name="Niu Y.-X."/>
            <person name="Yu L.-H."/>
            <person name="Chen D.-F."/>
            <person name="Zhang G.-Q."/>
        </authorList>
    </citation>
    <scope>NUCLEOTIDE SEQUENCE</scope>
    <source>
        <tissue evidence="2">Leaf</tissue>
    </source>
</reference>
<comment type="caution">
    <text evidence="2">The sequence shown here is derived from an EMBL/GenBank/DDBJ whole genome shotgun (WGS) entry which is preliminary data.</text>
</comment>
<dbReference type="Proteomes" id="UP000829196">
    <property type="component" value="Unassembled WGS sequence"/>
</dbReference>
<dbReference type="InterPro" id="IPR001584">
    <property type="entry name" value="Integrase_cat-core"/>
</dbReference>
<protein>
    <recommendedName>
        <fullName evidence="1">Integrase catalytic domain-containing protein</fullName>
    </recommendedName>
</protein>